<dbReference type="PANTHER" id="PTHR34978">
    <property type="entry name" value="POSSIBLE SENSOR-TRANSDUCER PROTEIN BLAR"/>
    <property type="match status" value="1"/>
</dbReference>
<dbReference type="GO" id="GO:0046872">
    <property type="term" value="F:metal ion binding"/>
    <property type="evidence" value="ECO:0007669"/>
    <property type="project" value="UniProtKB-KW"/>
</dbReference>
<feature type="domain" description="Peptidase M48" evidence="8">
    <location>
        <begin position="128"/>
        <end position="189"/>
    </location>
</feature>
<evidence type="ECO:0000256" key="7">
    <source>
        <dbReference type="SAM" id="Phobius"/>
    </source>
</evidence>
<dbReference type="OrthoDB" id="3541294at2"/>
<keyword evidence="5 6" id="KW-0482">Metalloprotease</keyword>
<name>A0A540WGA1_9ACTN</name>
<evidence type="ECO:0000259" key="8">
    <source>
        <dbReference type="Pfam" id="PF01435"/>
    </source>
</evidence>
<dbReference type="Gene3D" id="3.30.2010.10">
    <property type="entry name" value="Metalloproteases ('zincins'), catalytic domain"/>
    <property type="match status" value="1"/>
</dbReference>
<organism evidence="9 10">
    <name type="scientific">Kitasatospora acidiphila</name>
    <dbReference type="NCBI Taxonomy" id="2567942"/>
    <lineage>
        <taxon>Bacteria</taxon>
        <taxon>Bacillati</taxon>
        <taxon>Actinomycetota</taxon>
        <taxon>Actinomycetes</taxon>
        <taxon>Kitasatosporales</taxon>
        <taxon>Streptomycetaceae</taxon>
        <taxon>Kitasatospora</taxon>
    </lineage>
</organism>
<comment type="similarity">
    <text evidence="6">Belongs to the peptidase M48 family.</text>
</comment>
<reference evidence="9 10" key="1">
    <citation type="submission" date="2019-06" db="EMBL/GenBank/DDBJ databases">
        <title>Description of Kitasatospora acidophila sp. nov. isolated from pine grove soil, and reclassification of Streptomyces novaecaesareae to Kitasatospora novaeceasareae comb. nov.</title>
        <authorList>
            <person name="Kim M.J."/>
        </authorList>
    </citation>
    <scope>NUCLEOTIDE SEQUENCE [LARGE SCALE GENOMIC DNA]</scope>
    <source>
        <strain evidence="9 10">MMS16-CNU292</strain>
    </source>
</reference>
<dbReference type="PANTHER" id="PTHR34978:SF3">
    <property type="entry name" value="SLR0241 PROTEIN"/>
    <property type="match status" value="1"/>
</dbReference>
<evidence type="ECO:0000313" key="10">
    <source>
        <dbReference type="Proteomes" id="UP000319103"/>
    </source>
</evidence>
<evidence type="ECO:0000256" key="2">
    <source>
        <dbReference type="ARBA" id="ARBA00022723"/>
    </source>
</evidence>
<evidence type="ECO:0000256" key="3">
    <source>
        <dbReference type="ARBA" id="ARBA00022801"/>
    </source>
</evidence>
<dbReference type="AlphaFoldDB" id="A0A540WGA1"/>
<dbReference type="GO" id="GO:0004222">
    <property type="term" value="F:metalloendopeptidase activity"/>
    <property type="evidence" value="ECO:0007669"/>
    <property type="project" value="InterPro"/>
</dbReference>
<protein>
    <submittedName>
        <fullName evidence="9">M56 family metallopeptidase</fullName>
    </submittedName>
</protein>
<dbReference type="CDD" id="cd07326">
    <property type="entry name" value="M56_BlaR1_MecR1_like"/>
    <property type="match status" value="1"/>
</dbReference>
<keyword evidence="3 6" id="KW-0378">Hydrolase</keyword>
<dbReference type="InterPro" id="IPR052173">
    <property type="entry name" value="Beta-lactam_resp_regulator"/>
</dbReference>
<evidence type="ECO:0000256" key="1">
    <source>
        <dbReference type="ARBA" id="ARBA00022670"/>
    </source>
</evidence>
<keyword evidence="10" id="KW-1185">Reference proteome</keyword>
<dbReference type="Pfam" id="PF01435">
    <property type="entry name" value="Peptidase_M48"/>
    <property type="match status" value="1"/>
</dbReference>
<sequence>MGPSFLAPLIVSGTLALAAPRLATRLAPRPAAWALATAGASAATTWLGALALLAFTGFGQIRAVADRGLWSVWYLRSQEPVSRLGAGLCGLLLLLGVALVLRASWRRGRVLLQARHRCRTLPVSGDLAVLDDPVPEAFALPGAPGRVVVSTGMLRVVAGVELAALMAHERAHLRHRHHRFLLAYQLCAAACPLLRPLAREGAFAVERWADEEGARAVGDRAAMARAVGRAALARKTDPGPQALPAATGGPVPRRMRALLAPPPATRRAPLAAAATLALGCLVSLGFAAHTTEDLFRAARHAYVQRHPGAGANGDRD</sequence>
<feature type="transmembrane region" description="Helical" evidence="7">
    <location>
        <begin position="84"/>
        <end position="105"/>
    </location>
</feature>
<feature type="transmembrane region" description="Helical" evidence="7">
    <location>
        <begin position="33"/>
        <end position="55"/>
    </location>
</feature>
<comment type="cofactor">
    <cofactor evidence="6">
        <name>Zn(2+)</name>
        <dbReference type="ChEBI" id="CHEBI:29105"/>
    </cofactor>
    <text evidence="6">Binds 1 zinc ion per subunit.</text>
</comment>
<dbReference type="InterPro" id="IPR001915">
    <property type="entry name" value="Peptidase_M48"/>
</dbReference>
<keyword evidence="7" id="KW-1133">Transmembrane helix</keyword>
<keyword evidence="7" id="KW-0472">Membrane</keyword>
<comment type="caution">
    <text evidence="9">The sequence shown here is derived from an EMBL/GenBank/DDBJ whole genome shotgun (WGS) entry which is preliminary data.</text>
</comment>
<dbReference type="EMBL" id="VIGB01000001">
    <property type="protein sequence ID" value="TQF08059.1"/>
    <property type="molecule type" value="Genomic_DNA"/>
</dbReference>
<keyword evidence="2" id="KW-0479">Metal-binding</keyword>
<dbReference type="Proteomes" id="UP000319103">
    <property type="component" value="Unassembled WGS sequence"/>
</dbReference>
<evidence type="ECO:0000256" key="4">
    <source>
        <dbReference type="ARBA" id="ARBA00022833"/>
    </source>
</evidence>
<keyword evidence="7" id="KW-0812">Transmembrane</keyword>
<evidence type="ECO:0000313" key="9">
    <source>
        <dbReference type="EMBL" id="TQF08059.1"/>
    </source>
</evidence>
<keyword evidence="1 6" id="KW-0645">Protease</keyword>
<accession>A0A540WGA1</accession>
<evidence type="ECO:0000256" key="5">
    <source>
        <dbReference type="ARBA" id="ARBA00023049"/>
    </source>
</evidence>
<keyword evidence="4 6" id="KW-0862">Zinc</keyword>
<dbReference type="GO" id="GO:0006508">
    <property type="term" value="P:proteolysis"/>
    <property type="evidence" value="ECO:0007669"/>
    <property type="project" value="UniProtKB-KW"/>
</dbReference>
<proteinExistence type="inferred from homology"/>
<dbReference type="RefSeq" id="WP_141631720.1">
    <property type="nucleotide sequence ID" value="NZ_VIGB01000001.1"/>
</dbReference>
<gene>
    <name evidence="9" type="ORF">E6W39_00475</name>
</gene>
<evidence type="ECO:0000256" key="6">
    <source>
        <dbReference type="RuleBase" id="RU003983"/>
    </source>
</evidence>